<evidence type="ECO:0000256" key="1">
    <source>
        <dbReference type="ARBA" id="ARBA00023172"/>
    </source>
</evidence>
<dbReference type="STRING" id="742152.A0A2H3JAM8"/>
<reference evidence="3 4" key="1">
    <citation type="journal article" date="2012" name="Science">
        <title>The Paleozoic origin of enzymatic lignin decomposition reconstructed from 31 fungal genomes.</title>
        <authorList>
            <person name="Floudas D."/>
            <person name="Binder M."/>
            <person name="Riley R."/>
            <person name="Barry K."/>
            <person name="Blanchette R.A."/>
            <person name="Henrissat B."/>
            <person name="Martinez A.T."/>
            <person name="Otillar R."/>
            <person name="Spatafora J.W."/>
            <person name="Yadav J.S."/>
            <person name="Aerts A."/>
            <person name="Benoit I."/>
            <person name="Boyd A."/>
            <person name="Carlson A."/>
            <person name="Copeland A."/>
            <person name="Coutinho P.M."/>
            <person name="de Vries R.P."/>
            <person name="Ferreira P."/>
            <person name="Findley K."/>
            <person name="Foster B."/>
            <person name="Gaskell J."/>
            <person name="Glotzer D."/>
            <person name="Gorecki P."/>
            <person name="Heitman J."/>
            <person name="Hesse C."/>
            <person name="Hori C."/>
            <person name="Igarashi K."/>
            <person name="Jurgens J.A."/>
            <person name="Kallen N."/>
            <person name="Kersten P."/>
            <person name="Kohler A."/>
            <person name="Kuees U."/>
            <person name="Kumar T.K.A."/>
            <person name="Kuo A."/>
            <person name="LaButti K."/>
            <person name="Larrondo L.F."/>
            <person name="Lindquist E."/>
            <person name="Ling A."/>
            <person name="Lombard V."/>
            <person name="Lucas S."/>
            <person name="Lundell T."/>
            <person name="Martin R."/>
            <person name="McLaughlin D.J."/>
            <person name="Morgenstern I."/>
            <person name="Morin E."/>
            <person name="Murat C."/>
            <person name="Nagy L.G."/>
            <person name="Nolan M."/>
            <person name="Ohm R.A."/>
            <person name="Patyshakuliyeva A."/>
            <person name="Rokas A."/>
            <person name="Ruiz-Duenas F.J."/>
            <person name="Sabat G."/>
            <person name="Salamov A."/>
            <person name="Samejima M."/>
            <person name="Schmutz J."/>
            <person name="Slot J.C."/>
            <person name="St John F."/>
            <person name="Stenlid J."/>
            <person name="Sun H."/>
            <person name="Sun S."/>
            <person name="Syed K."/>
            <person name="Tsang A."/>
            <person name="Wiebenga A."/>
            <person name="Young D."/>
            <person name="Pisabarro A."/>
            <person name="Eastwood D.C."/>
            <person name="Martin F."/>
            <person name="Cullen D."/>
            <person name="Grigoriev I.V."/>
            <person name="Hibbett D.S."/>
        </authorList>
    </citation>
    <scope>NUCLEOTIDE SEQUENCE [LARGE SCALE GENOMIC DNA]</scope>
    <source>
        <strain evidence="3 4">MD-104</strain>
    </source>
</reference>
<dbReference type="OMA" id="HTDHIRN"/>
<keyword evidence="1" id="KW-0233">DNA recombination</keyword>
<dbReference type="PANTHER" id="PTHR34605:SF3">
    <property type="entry name" value="P CELL-TYPE AGGLUTINATION PROTEIN MAP4-LIKE-RELATED"/>
    <property type="match status" value="1"/>
</dbReference>
<dbReference type="InterPro" id="IPR052925">
    <property type="entry name" value="Phage_Integrase-like_Recomb"/>
</dbReference>
<feature type="non-terminal residue" evidence="3">
    <location>
        <position position="166"/>
    </location>
</feature>
<dbReference type="GO" id="GO:0006310">
    <property type="term" value="P:DNA recombination"/>
    <property type="evidence" value="ECO:0007669"/>
    <property type="project" value="UniProtKB-KW"/>
</dbReference>
<keyword evidence="2" id="KW-0732">Signal</keyword>
<dbReference type="GO" id="GO:0015074">
    <property type="term" value="P:DNA integration"/>
    <property type="evidence" value="ECO:0007669"/>
    <property type="project" value="InterPro"/>
</dbReference>
<name>A0A2H3JAM8_WOLCO</name>
<keyword evidence="4" id="KW-1185">Reference proteome</keyword>
<dbReference type="Gene3D" id="1.10.443.10">
    <property type="entry name" value="Intergrase catalytic core"/>
    <property type="match status" value="1"/>
</dbReference>
<gene>
    <name evidence="3" type="ORF">WOLCODRAFT_21671</name>
</gene>
<protein>
    <recommendedName>
        <fullName evidence="5">DNA breaking-rejoining enzyme</fullName>
    </recommendedName>
</protein>
<accession>A0A2H3JAM8</accession>
<dbReference type="GO" id="GO:0003677">
    <property type="term" value="F:DNA binding"/>
    <property type="evidence" value="ECO:0007669"/>
    <property type="project" value="InterPro"/>
</dbReference>
<dbReference type="InterPro" id="IPR013762">
    <property type="entry name" value="Integrase-like_cat_sf"/>
</dbReference>
<evidence type="ECO:0000313" key="4">
    <source>
        <dbReference type="Proteomes" id="UP000218811"/>
    </source>
</evidence>
<feature type="chain" id="PRO_5013594830" description="DNA breaking-rejoining enzyme" evidence="2">
    <location>
        <begin position="18"/>
        <end position="166"/>
    </location>
</feature>
<sequence>MLVALKAVLLLSDPFDACVWAAACCAFWGLMRFGEVSVPSRSSFSGTLHLKRSDALLASDLDGKPYARLDLPSAKTAHPGEVQHIWLVCQGSLCPIDALLNLRAVCPAGPSDPLFSWVDRHGVARPLVKTATLRRINAVFTAMGWGTSFGHSFRIGGASFFLSQKV</sequence>
<dbReference type="Proteomes" id="UP000218811">
    <property type="component" value="Unassembled WGS sequence"/>
</dbReference>
<proteinExistence type="predicted"/>
<evidence type="ECO:0000313" key="3">
    <source>
        <dbReference type="EMBL" id="PCH32997.1"/>
    </source>
</evidence>
<dbReference type="OrthoDB" id="3254696at2759"/>
<evidence type="ECO:0000256" key="2">
    <source>
        <dbReference type="SAM" id="SignalP"/>
    </source>
</evidence>
<dbReference type="SUPFAM" id="SSF56349">
    <property type="entry name" value="DNA breaking-rejoining enzymes"/>
    <property type="match status" value="1"/>
</dbReference>
<dbReference type="InterPro" id="IPR011010">
    <property type="entry name" value="DNA_brk_join_enz"/>
</dbReference>
<dbReference type="AlphaFoldDB" id="A0A2H3JAM8"/>
<dbReference type="EMBL" id="KB467831">
    <property type="protein sequence ID" value="PCH32997.1"/>
    <property type="molecule type" value="Genomic_DNA"/>
</dbReference>
<organism evidence="3 4">
    <name type="scientific">Wolfiporia cocos (strain MD-104)</name>
    <name type="common">Brown rot fungus</name>
    <dbReference type="NCBI Taxonomy" id="742152"/>
    <lineage>
        <taxon>Eukaryota</taxon>
        <taxon>Fungi</taxon>
        <taxon>Dikarya</taxon>
        <taxon>Basidiomycota</taxon>
        <taxon>Agaricomycotina</taxon>
        <taxon>Agaricomycetes</taxon>
        <taxon>Polyporales</taxon>
        <taxon>Phaeolaceae</taxon>
        <taxon>Wolfiporia</taxon>
    </lineage>
</organism>
<dbReference type="PANTHER" id="PTHR34605">
    <property type="entry name" value="PHAGE_INTEGRASE DOMAIN-CONTAINING PROTEIN"/>
    <property type="match status" value="1"/>
</dbReference>
<evidence type="ECO:0008006" key="5">
    <source>
        <dbReference type="Google" id="ProtNLM"/>
    </source>
</evidence>
<feature type="signal peptide" evidence="2">
    <location>
        <begin position="1"/>
        <end position="17"/>
    </location>
</feature>